<name>A0A8S9P5F8_BRACR</name>
<dbReference type="Proteomes" id="UP000712600">
    <property type="component" value="Unassembled WGS sequence"/>
</dbReference>
<reference evidence="2" key="1">
    <citation type="submission" date="2019-12" db="EMBL/GenBank/DDBJ databases">
        <title>Genome sequencing and annotation of Brassica cretica.</title>
        <authorList>
            <person name="Studholme D.J."/>
            <person name="Sarris P."/>
        </authorList>
    </citation>
    <scope>NUCLEOTIDE SEQUENCE</scope>
    <source>
        <strain evidence="2">PFS-109/04</strain>
        <tissue evidence="2">Leaf</tissue>
    </source>
</reference>
<protein>
    <submittedName>
        <fullName evidence="2">Uncharacterized protein</fullName>
    </submittedName>
</protein>
<accession>A0A8S9P5F8</accession>
<comment type="caution">
    <text evidence="2">The sequence shown here is derived from an EMBL/GenBank/DDBJ whole genome shotgun (WGS) entry which is preliminary data.</text>
</comment>
<feature type="region of interest" description="Disordered" evidence="1">
    <location>
        <begin position="1"/>
        <end position="30"/>
    </location>
</feature>
<proteinExistence type="predicted"/>
<feature type="region of interest" description="Disordered" evidence="1">
    <location>
        <begin position="79"/>
        <end position="98"/>
    </location>
</feature>
<feature type="region of interest" description="Disordered" evidence="1">
    <location>
        <begin position="171"/>
        <end position="201"/>
    </location>
</feature>
<organism evidence="2 3">
    <name type="scientific">Brassica cretica</name>
    <name type="common">Mustard</name>
    <dbReference type="NCBI Taxonomy" id="69181"/>
    <lineage>
        <taxon>Eukaryota</taxon>
        <taxon>Viridiplantae</taxon>
        <taxon>Streptophyta</taxon>
        <taxon>Embryophyta</taxon>
        <taxon>Tracheophyta</taxon>
        <taxon>Spermatophyta</taxon>
        <taxon>Magnoliopsida</taxon>
        <taxon>eudicotyledons</taxon>
        <taxon>Gunneridae</taxon>
        <taxon>Pentapetalae</taxon>
        <taxon>rosids</taxon>
        <taxon>malvids</taxon>
        <taxon>Brassicales</taxon>
        <taxon>Brassicaceae</taxon>
        <taxon>Brassiceae</taxon>
        <taxon>Brassica</taxon>
    </lineage>
</organism>
<evidence type="ECO:0000256" key="1">
    <source>
        <dbReference type="SAM" id="MobiDB-lite"/>
    </source>
</evidence>
<sequence length="289" mass="32401">MTHEEFAAKHPHPPSPVHVKIDRQSDRHQEPVIDRHQEPVIDQHQETIIDQQPRAPIDRRAPITYRVPMPEINVARLNALRPKPKPSENPPKAVRTPSDDGIDSVRLINLEILLLGYCHKGGTWPEQVVDLSICCSEHDVLRETPSCPSWYLIKGRFPFILRQDKSFALEAGGQTLTRRQGPRPGGRNPKPRGRNLEAGTRRRELGSWRNNMIFFIGLRESHHGIKFLVEFGDKMLPPCWGLVGVGRRFDGEAGIVCIKGDASAHTPYAYAALVAILGLSSGRTSVCIP</sequence>
<feature type="compositionally biased region" description="Basic and acidic residues" evidence="1">
    <location>
        <begin position="19"/>
        <end position="30"/>
    </location>
</feature>
<dbReference type="EMBL" id="QGKX02001521">
    <property type="protein sequence ID" value="KAF3510430.1"/>
    <property type="molecule type" value="Genomic_DNA"/>
</dbReference>
<gene>
    <name evidence="2" type="ORF">F2Q69_00007745</name>
</gene>
<dbReference type="AlphaFoldDB" id="A0A8S9P5F8"/>
<evidence type="ECO:0000313" key="3">
    <source>
        <dbReference type="Proteomes" id="UP000712600"/>
    </source>
</evidence>
<evidence type="ECO:0000313" key="2">
    <source>
        <dbReference type="EMBL" id="KAF3510430.1"/>
    </source>
</evidence>